<proteinExistence type="predicted"/>
<keyword evidence="1" id="KW-0472">Membrane</keyword>
<sequence length="116" mass="12728">MWDRRGCVAAEYQRWKERKMIEPDSRQTQAAPDQKADVEPMEERANDAIVNLIAGGLLGAVGGAGLGFSVSLAFTGWAVVAFFAGGVLGGVLGMTIGYVRGDSFTEWLKENLWRFW</sequence>
<keyword evidence="1" id="KW-1133">Transmembrane helix</keyword>
<dbReference type="AlphaFoldDB" id="Q7UY74"/>
<feature type="transmembrane region" description="Helical" evidence="1">
    <location>
        <begin position="74"/>
        <end position="99"/>
    </location>
</feature>
<reference evidence="2 3" key="1">
    <citation type="journal article" date="2003" name="Proc. Natl. Acad. Sci. U.S.A.">
        <title>Complete genome sequence of the marine planctomycete Pirellula sp. strain 1.</title>
        <authorList>
            <person name="Gloeckner F.O."/>
            <person name="Kube M."/>
            <person name="Bauer M."/>
            <person name="Teeling H."/>
            <person name="Lombardot T."/>
            <person name="Ludwig W."/>
            <person name="Gade D."/>
            <person name="Beck A."/>
            <person name="Borzym K."/>
            <person name="Heitmann K."/>
            <person name="Rabus R."/>
            <person name="Schlesner H."/>
            <person name="Amann R."/>
            <person name="Reinhardt R."/>
        </authorList>
    </citation>
    <scope>NUCLEOTIDE SEQUENCE [LARGE SCALE GENOMIC DNA]</scope>
    <source>
        <strain evidence="3">DSM 10527 / NCIMB 13988 / SH1</strain>
    </source>
</reference>
<accession>Q7UY74</accession>
<dbReference type="STRING" id="243090.RB829"/>
<organism evidence="2 3">
    <name type="scientific">Rhodopirellula baltica (strain DSM 10527 / NCIMB 13988 / SH1)</name>
    <dbReference type="NCBI Taxonomy" id="243090"/>
    <lineage>
        <taxon>Bacteria</taxon>
        <taxon>Pseudomonadati</taxon>
        <taxon>Planctomycetota</taxon>
        <taxon>Planctomycetia</taxon>
        <taxon>Pirellulales</taxon>
        <taxon>Pirellulaceae</taxon>
        <taxon>Rhodopirellula</taxon>
    </lineage>
</organism>
<feature type="transmembrane region" description="Helical" evidence="1">
    <location>
        <begin position="48"/>
        <end position="68"/>
    </location>
</feature>
<name>Q7UY74_RHOBA</name>
<dbReference type="Proteomes" id="UP000001025">
    <property type="component" value="Chromosome"/>
</dbReference>
<dbReference type="EnsemblBacteria" id="CAD71774">
    <property type="protein sequence ID" value="CAD71774"/>
    <property type="gene ID" value="RB829"/>
</dbReference>
<evidence type="ECO:0000256" key="1">
    <source>
        <dbReference type="SAM" id="Phobius"/>
    </source>
</evidence>
<keyword evidence="3" id="KW-1185">Reference proteome</keyword>
<evidence type="ECO:0000313" key="2">
    <source>
        <dbReference type="EMBL" id="CAD71774.1"/>
    </source>
</evidence>
<dbReference type="KEGG" id="rba:RB829"/>
<evidence type="ECO:0000313" key="3">
    <source>
        <dbReference type="Proteomes" id="UP000001025"/>
    </source>
</evidence>
<keyword evidence="1" id="KW-0812">Transmembrane</keyword>
<dbReference type="EMBL" id="BX294134">
    <property type="protein sequence ID" value="CAD71774.1"/>
    <property type="molecule type" value="Genomic_DNA"/>
</dbReference>
<gene>
    <name evidence="2" type="ordered locus">RB829</name>
</gene>
<protein>
    <submittedName>
        <fullName evidence="2">Uncharacterized protein</fullName>
    </submittedName>
</protein>
<dbReference type="HOGENOM" id="CLU_2094934_0_0_0"/>
<dbReference type="InParanoid" id="Q7UY74"/>
<dbReference type="PATRIC" id="fig|243090.15.peg.392"/>